<dbReference type="InterPro" id="IPR018620">
    <property type="entry name" value="Ubiquitin3-bd_protein_But2_C"/>
</dbReference>
<evidence type="ECO:0000259" key="4">
    <source>
        <dbReference type="Pfam" id="PF20150"/>
    </source>
</evidence>
<feature type="domain" description="2EXR" evidence="4">
    <location>
        <begin position="219"/>
        <end position="279"/>
    </location>
</feature>
<comment type="caution">
    <text evidence="5">The sequence shown here is derived from an EMBL/GenBank/DDBJ whole genome shotgun (WGS) entry which is preliminary data.</text>
</comment>
<evidence type="ECO:0008006" key="7">
    <source>
        <dbReference type="Google" id="ProtNLM"/>
    </source>
</evidence>
<protein>
    <recommendedName>
        <fullName evidence="7">Ubiquitin 3 binding protein But2 C-terminal domain-containing protein</fullName>
    </recommendedName>
</protein>
<evidence type="ECO:0000256" key="1">
    <source>
        <dbReference type="SAM" id="MobiDB-lite"/>
    </source>
</evidence>
<dbReference type="OrthoDB" id="4657524at2759"/>
<evidence type="ECO:0000256" key="2">
    <source>
        <dbReference type="SAM" id="SignalP"/>
    </source>
</evidence>
<feature type="compositionally biased region" description="Pro residues" evidence="1">
    <location>
        <begin position="154"/>
        <end position="166"/>
    </location>
</feature>
<organism evidence="5 6">
    <name type="scientific">Didymella heteroderae</name>
    <dbReference type="NCBI Taxonomy" id="1769908"/>
    <lineage>
        <taxon>Eukaryota</taxon>
        <taxon>Fungi</taxon>
        <taxon>Dikarya</taxon>
        <taxon>Ascomycota</taxon>
        <taxon>Pezizomycotina</taxon>
        <taxon>Dothideomycetes</taxon>
        <taxon>Pleosporomycetidae</taxon>
        <taxon>Pleosporales</taxon>
        <taxon>Pleosporineae</taxon>
        <taxon>Didymellaceae</taxon>
        <taxon>Didymella</taxon>
    </lineage>
</organism>
<name>A0A9P4WLR6_9PLEO</name>
<dbReference type="PANTHER" id="PTHR39613:SF1">
    <property type="entry name" value="ANCHORED CELL WALL PROTEIN, PUTATIVE (AFU_ORTHOLOGUE AFUA_4G08960)-RELATED"/>
    <property type="match status" value="1"/>
</dbReference>
<gene>
    <name evidence="5" type="ORF">E8E12_006990</name>
</gene>
<dbReference type="Proteomes" id="UP000758155">
    <property type="component" value="Unassembled WGS sequence"/>
</dbReference>
<dbReference type="Pfam" id="PF20150">
    <property type="entry name" value="2EXR"/>
    <property type="match status" value="1"/>
</dbReference>
<feature type="chain" id="PRO_5040281037" description="Ubiquitin 3 binding protein But2 C-terminal domain-containing protein" evidence="2">
    <location>
        <begin position="17"/>
        <end position="334"/>
    </location>
</feature>
<feature type="region of interest" description="Disordered" evidence="1">
    <location>
        <begin position="145"/>
        <end position="169"/>
    </location>
</feature>
<evidence type="ECO:0000313" key="6">
    <source>
        <dbReference type="Proteomes" id="UP000758155"/>
    </source>
</evidence>
<dbReference type="PANTHER" id="PTHR39613">
    <property type="entry name" value="ANCHORED CELL WALL PROTEIN, PUTATIVE (AFU_ORTHOLOGUE AFUA_4G08960)-RELATED"/>
    <property type="match status" value="1"/>
</dbReference>
<dbReference type="Pfam" id="PF09792">
    <property type="entry name" value="But2"/>
    <property type="match status" value="1"/>
</dbReference>
<keyword evidence="6" id="KW-1185">Reference proteome</keyword>
<sequence length="334" mass="35637">MKAFTMLSTLLAGAFAVPTTPTSFASLDTRSLGLFAKLFTPECPANTAQPGGKLPIGSISTSALVPISSKNPNTAYPNSEWAKITPGDFCTIFNLVLDSDGTQGKVCNLVFDLPDYLQAPGDFVFVGSGKFTFTGYDINAGAVPGETTYAKQPRPGPSPPNPPPVMKPGNSYIVNSAPCGIPPGIGPVTVSGSLCSKDTTFFFRQSQKNCPSDMAMATFTILPSELRSAIYALARPDPITITIKEGADLAVTSISPPPALLTTTKESRVAAQKWESQPYSLLLDDDDYTDFLYSEDITLHLNIIPSTAEHLSITWTELYTVLGDAFLDAKMVEI</sequence>
<feature type="signal peptide" evidence="2">
    <location>
        <begin position="1"/>
        <end position="16"/>
    </location>
</feature>
<dbReference type="EMBL" id="SWKV01000051">
    <property type="protein sequence ID" value="KAF3036338.1"/>
    <property type="molecule type" value="Genomic_DNA"/>
</dbReference>
<feature type="domain" description="Ubiquitin 3 binding protein But2 C-terminal" evidence="3">
    <location>
        <begin position="63"/>
        <end position="207"/>
    </location>
</feature>
<reference evidence="5" key="1">
    <citation type="submission" date="2019-04" db="EMBL/GenBank/DDBJ databases">
        <title>Sequencing of skin fungus with MAO and IRED activity.</title>
        <authorList>
            <person name="Marsaioli A.J."/>
            <person name="Bonatto J.M.C."/>
            <person name="Reis Junior O."/>
        </authorList>
    </citation>
    <scope>NUCLEOTIDE SEQUENCE</scope>
    <source>
        <strain evidence="5">28M1</strain>
    </source>
</reference>
<dbReference type="InterPro" id="IPR045518">
    <property type="entry name" value="2EXR"/>
</dbReference>
<proteinExistence type="predicted"/>
<evidence type="ECO:0000259" key="3">
    <source>
        <dbReference type="Pfam" id="PF09792"/>
    </source>
</evidence>
<keyword evidence="2" id="KW-0732">Signal</keyword>
<dbReference type="AlphaFoldDB" id="A0A9P4WLR6"/>
<accession>A0A9P4WLR6</accession>
<evidence type="ECO:0000313" key="5">
    <source>
        <dbReference type="EMBL" id="KAF3036338.1"/>
    </source>
</evidence>